<reference evidence="2 3" key="1">
    <citation type="submission" date="2017-08" db="EMBL/GenBank/DDBJ databases">
        <title>Infants hospitalized years apart are colonized by the same room-sourced microbial strains.</title>
        <authorList>
            <person name="Brooks B."/>
            <person name="Olm M.R."/>
            <person name="Firek B.A."/>
            <person name="Baker R."/>
            <person name="Thomas B.C."/>
            <person name="Morowitz M.J."/>
            <person name="Banfield J.F."/>
        </authorList>
    </citation>
    <scope>NUCLEOTIDE SEQUENCE [LARGE SCALE GENOMIC DNA]</scope>
    <source>
        <strain evidence="2">S2_005_001_R2_27</strain>
    </source>
</reference>
<dbReference type="AlphaFoldDB" id="A0A2W5QTN9"/>
<protein>
    <submittedName>
        <fullName evidence="2">Uncharacterized protein</fullName>
    </submittedName>
</protein>
<evidence type="ECO:0000313" key="2">
    <source>
        <dbReference type="EMBL" id="PZQ80406.1"/>
    </source>
</evidence>
<organism evidence="2 3">
    <name type="scientific">Ancylobacter novellus</name>
    <name type="common">Thiobacillus novellus</name>
    <dbReference type="NCBI Taxonomy" id="921"/>
    <lineage>
        <taxon>Bacteria</taxon>
        <taxon>Pseudomonadati</taxon>
        <taxon>Pseudomonadota</taxon>
        <taxon>Alphaproteobacteria</taxon>
        <taxon>Hyphomicrobiales</taxon>
        <taxon>Xanthobacteraceae</taxon>
        <taxon>Ancylobacter</taxon>
    </lineage>
</organism>
<accession>A0A2W5QTN9</accession>
<evidence type="ECO:0000256" key="1">
    <source>
        <dbReference type="SAM" id="MobiDB-lite"/>
    </source>
</evidence>
<proteinExistence type="predicted"/>
<comment type="caution">
    <text evidence="2">The sequence shown here is derived from an EMBL/GenBank/DDBJ whole genome shotgun (WGS) entry which is preliminary data.</text>
</comment>
<dbReference type="Proteomes" id="UP000248887">
    <property type="component" value="Unassembled WGS sequence"/>
</dbReference>
<dbReference type="EMBL" id="QFQD01000065">
    <property type="protein sequence ID" value="PZQ80406.1"/>
    <property type="molecule type" value="Genomic_DNA"/>
</dbReference>
<feature type="region of interest" description="Disordered" evidence="1">
    <location>
        <begin position="22"/>
        <end position="66"/>
    </location>
</feature>
<sequence length="66" mass="6855">MSPPDDAARAERLAAALRENLKRRKAQAKGRVATPVADRGEGADIDAAALDGHSPGSCESGEEPSR</sequence>
<evidence type="ECO:0000313" key="3">
    <source>
        <dbReference type="Proteomes" id="UP000248887"/>
    </source>
</evidence>
<gene>
    <name evidence="2" type="ORF">DI549_17265</name>
</gene>
<name>A0A2W5QTN9_ANCNO</name>